<proteinExistence type="inferred from homology"/>
<dbReference type="PROSITE" id="PS50055">
    <property type="entry name" value="TYR_PHOSPHATASE_PTP"/>
    <property type="match status" value="1"/>
</dbReference>
<dbReference type="SMART" id="SM00404">
    <property type="entry name" value="PTPc_motif"/>
    <property type="match status" value="1"/>
</dbReference>
<feature type="domain" description="Tyrosine specific protein phosphatases" evidence="4">
    <location>
        <begin position="480"/>
        <end position="565"/>
    </location>
</feature>
<dbReference type="PANTHER" id="PTHR19134">
    <property type="entry name" value="RECEPTOR-TYPE TYROSINE-PROTEIN PHOSPHATASE"/>
    <property type="match status" value="1"/>
</dbReference>
<evidence type="ECO:0000313" key="6">
    <source>
        <dbReference type="Proteomes" id="UP000268535"/>
    </source>
</evidence>
<evidence type="ECO:0000259" key="3">
    <source>
        <dbReference type="PROSITE" id="PS50055"/>
    </source>
</evidence>
<evidence type="ECO:0000313" key="5">
    <source>
        <dbReference type="EMBL" id="RKO96198.1"/>
    </source>
</evidence>
<dbReference type="EMBL" id="ML010237">
    <property type="protein sequence ID" value="RKO96198.1"/>
    <property type="molecule type" value="Genomic_DNA"/>
</dbReference>
<dbReference type="InterPro" id="IPR050348">
    <property type="entry name" value="Protein-Tyr_Phosphatase"/>
</dbReference>
<dbReference type="InterPro" id="IPR000242">
    <property type="entry name" value="PTP_cat"/>
</dbReference>
<dbReference type="SUPFAM" id="SSF52799">
    <property type="entry name" value="(Phosphotyrosine protein) phosphatases II"/>
    <property type="match status" value="1"/>
</dbReference>
<dbReference type="InterPro" id="IPR016130">
    <property type="entry name" value="Tyr_Pase_AS"/>
</dbReference>
<evidence type="ECO:0000259" key="4">
    <source>
        <dbReference type="PROSITE" id="PS50056"/>
    </source>
</evidence>
<feature type="region of interest" description="Disordered" evidence="2">
    <location>
        <begin position="118"/>
        <end position="168"/>
    </location>
</feature>
<dbReference type="InterPro" id="IPR000387">
    <property type="entry name" value="Tyr_Pase_dom"/>
</dbReference>
<organism evidence="5 6">
    <name type="scientific">Caulochytrium protostelioides</name>
    <dbReference type="NCBI Taxonomy" id="1555241"/>
    <lineage>
        <taxon>Eukaryota</taxon>
        <taxon>Fungi</taxon>
        <taxon>Fungi incertae sedis</taxon>
        <taxon>Chytridiomycota</taxon>
        <taxon>Chytridiomycota incertae sedis</taxon>
        <taxon>Chytridiomycetes</taxon>
        <taxon>Caulochytriales</taxon>
        <taxon>Caulochytriaceae</taxon>
        <taxon>Caulochytrium</taxon>
    </lineage>
</organism>
<evidence type="ECO:0000256" key="1">
    <source>
        <dbReference type="ARBA" id="ARBA00009649"/>
    </source>
</evidence>
<reference evidence="6" key="1">
    <citation type="journal article" date="2018" name="Nat. Microbiol.">
        <title>Leveraging single-cell genomics to expand the fungal tree of life.</title>
        <authorList>
            <person name="Ahrendt S.R."/>
            <person name="Quandt C.A."/>
            <person name="Ciobanu D."/>
            <person name="Clum A."/>
            <person name="Salamov A."/>
            <person name="Andreopoulos B."/>
            <person name="Cheng J.F."/>
            <person name="Woyke T."/>
            <person name="Pelin A."/>
            <person name="Henrissat B."/>
            <person name="Reynolds N.K."/>
            <person name="Benny G.L."/>
            <person name="Smith M.E."/>
            <person name="James T.Y."/>
            <person name="Grigoriev I.V."/>
        </authorList>
    </citation>
    <scope>NUCLEOTIDE SEQUENCE [LARGE SCALE GENOMIC DNA]</scope>
    <source>
        <strain evidence="6">ATCC 52028</strain>
    </source>
</reference>
<dbReference type="Gene3D" id="3.90.190.10">
    <property type="entry name" value="Protein tyrosine phosphatase superfamily"/>
    <property type="match status" value="1"/>
</dbReference>
<evidence type="ECO:0000256" key="2">
    <source>
        <dbReference type="SAM" id="MobiDB-lite"/>
    </source>
</evidence>
<gene>
    <name evidence="5" type="ORF">CAUPRSCDRAFT_12109</name>
</gene>
<dbReference type="PRINTS" id="PR00700">
    <property type="entry name" value="PRTYPHPHTASE"/>
</dbReference>
<accession>A0A4P9WVN1</accession>
<dbReference type="PROSITE" id="PS50056">
    <property type="entry name" value="TYR_PHOSPHATASE_2"/>
    <property type="match status" value="1"/>
</dbReference>
<dbReference type="InterPro" id="IPR003595">
    <property type="entry name" value="Tyr_Pase_cat"/>
</dbReference>
<dbReference type="GO" id="GO:0004725">
    <property type="term" value="F:protein tyrosine phosphatase activity"/>
    <property type="evidence" value="ECO:0007669"/>
    <property type="project" value="InterPro"/>
</dbReference>
<name>A0A4P9WVN1_9FUNG</name>
<dbReference type="SMART" id="SM00194">
    <property type="entry name" value="PTPc"/>
    <property type="match status" value="1"/>
</dbReference>
<feature type="non-terminal residue" evidence="5">
    <location>
        <position position="1"/>
    </location>
</feature>
<feature type="region of interest" description="Disordered" evidence="2">
    <location>
        <begin position="55"/>
        <end position="102"/>
    </location>
</feature>
<dbReference type="PROSITE" id="PS00383">
    <property type="entry name" value="TYR_PHOSPHATASE_1"/>
    <property type="match status" value="1"/>
</dbReference>
<dbReference type="InterPro" id="IPR029021">
    <property type="entry name" value="Prot-tyrosine_phosphatase-like"/>
</dbReference>
<dbReference type="CDD" id="cd00047">
    <property type="entry name" value="PTPc"/>
    <property type="match status" value="1"/>
</dbReference>
<dbReference type="Proteomes" id="UP000268535">
    <property type="component" value="Unassembled WGS sequence"/>
</dbReference>
<dbReference type="AlphaFoldDB" id="A0A4P9WVN1"/>
<feature type="domain" description="Tyrosine-protein phosphatase" evidence="3">
    <location>
        <begin position="302"/>
        <end position="574"/>
    </location>
</feature>
<dbReference type="PANTHER" id="PTHR19134:SF449">
    <property type="entry name" value="TYROSINE-PROTEIN PHOSPHATASE 1"/>
    <property type="match status" value="1"/>
</dbReference>
<comment type="similarity">
    <text evidence="1">Belongs to the protein-tyrosine phosphatase family. Non-receptor class subfamily.</text>
</comment>
<sequence length="612" mass="65298">GAAPTATDLPPPPLPLPLRIRPLAASLSRLTHSSPNLYTLARPDHAPEPERFAAARCDPAAHASSPPRTPGAAHARTDGDGASPPASCPPWSPGDGDKTPFSSVPVAVAIPIVSASDGARPRSLVKRRSHSASGLEHGGTGANGDSGSAIGLSGGNGDGPPADLAHRPYHPASDLVGVVSGNGIGNGIGIHRVSKRHIFRTKLQGRPTLQPPKLDTTGFAPPIFLPDSPMSASNRPGGRIPELVRPLAGAPLPRWLQRIVWQGGQAYMALGKAYMELDTIERRQIEEGLRHAARSPFGHVHATLARNASKNRYINILPFDTTRVVLQTPVPTRTPGETTDYTNASYVRGPNAITSYIAAQGPLASTVGDFWQMAWEQRASLVVMLTPLAESGREKCARYWPDAVGSPMTVTAGVALSVTLYSETPVQQGEIVLRDLGIRRLSGGPSPSADDPSEEPERRVWQLHYMKWPDQKHANVGSVLGVIDLMHAFLARSPADSGPPIVHCSAGCGRTGVLMVADTVLALLASAAHDPLAANGGGKTDLVYLSLHHMRTQRMGLVQTQHQYAFCYELVLGQLGRWLRDSRFPHWSGLRCSARALPRRPRPGPTHAMRQG</sequence>
<dbReference type="Pfam" id="PF00102">
    <property type="entry name" value="Y_phosphatase"/>
    <property type="match status" value="1"/>
</dbReference>
<evidence type="ECO:0008006" key="7">
    <source>
        <dbReference type="Google" id="ProtNLM"/>
    </source>
</evidence>
<protein>
    <recommendedName>
        <fullName evidence="7">Phosphatases II</fullName>
    </recommendedName>
</protein>